<keyword evidence="3" id="KW-0175">Coiled coil</keyword>
<evidence type="ECO:0000259" key="4">
    <source>
        <dbReference type="Pfam" id="PF25876"/>
    </source>
</evidence>
<evidence type="ECO:0000259" key="5">
    <source>
        <dbReference type="Pfam" id="PF25917"/>
    </source>
</evidence>
<dbReference type="SUPFAM" id="SSF111369">
    <property type="entry name" value="HlyD-like secretion proteins"/>
    <property type="match status" value="3"/>
</dbReference>
<dbReference type="Gene3D" id="1.10.287.470">
    <property type="entry name" value="Helix hairpin bin"/>
    <property type="match status" value="1"/>
</dbReference>
<organism evidence="6 7">
    <name type="scientific">Photobacterium sanctipauli</name>
    <dbReference type="NCBI Taxonomy" id="1342794"/>
    <lineage>
        <taxon>Bacteria</taxon>
        <taxon>Pseudomonadati</taxon>
        <taxon>Pseudomonadota</taxon>
        <taxon>Gammaproteobacteria</taxon>
        <taxon>Vibrionales</taxon>
        <taxon>Vibrionaceae</taxon>
        <taxon>Photobacterium</taxon>
    </lineage>
</organism>
<dbReference type="PANTHER" id="PTHR30367">
    <property type="entry name" value="P-HYDROXYBENZOIC ACID EFFLUX PUMP SUBUNIT AAEA-RELATED"/>
    <property type="match status" value="1"/>
</dbReference>
<dbReference type="Proteomes" id="UP000241771">
    <property type="component" value="Unassembled WGS sequence"/>
</dbReference>
<protein>
    <submittedName>
        <fullName evidence="6">HlyD family secretion protein</fullName>
    </submittedName>
</protein>
<evidence type="ECO:0000256" key="3">
    <source>
        <dbReference type="SAM" id="Coils"/>
    </source>
</evidence>
<dbReference type="Gene3D" id="2.40.30.170">
    <property type="match status" value="1"/>
</dbReference>
<feature type="domain" description="Multidrug resistance protein MdtA-like barrel-sandwich hybrid" evidence="5">
    <location>
        <begin position="44"/>
        <end position="223"/>
    </location>
</feature>
<accession>A0A2T3NPQ8</accession>
<dbReference type="Pfam" id="PF25917">
    <property type="entry name" value="BSH_RND"/>
    <property type="match status" value="1"/>
</dbReference>
<dbReference type="OrthoDB" id="8958519at2"/>
<evidence type="ECO:0000313" key="7">
    <source>
        <dbReference type="Proteomes" id="UP000241771"/>
    </source>
</evidence>
<gene>
    <name evidence="6" type="ORF">C9I98_17635</name>
</gene>
<evidence type="ECO:0000313" key="6">
    <source>
        <dbReference type="EMBL" id="PSW18202.1"/>
    </source>
</evidence>
<dbReference type="AlphaFoldDB" id="A0A2T3NPQ8"/>
<dbReference type="InterPro" id="IPR058625">
    <property type="entry name" value="MdtA-like_BSH"/>
</dbReference>
<keyword evidence="7" id="KW-1185">Reference proteome</keyword>
<evidence type="ECO:0000256" key="1">
    <source>
        <dbReference type="ARBA" id="ARBA00004167"/>
    </source>
</evidence>
<evidence type="ECO:0000256" key="2">
    <source>
        <dbReference type="ARBA" id="ARBA00009477"/>
    </source>
</evidence>
<dbReference type="RefSeq" id="WP_036817567.1">
    <property type="nucleotide sequence ID" value="NZ_JGVO01000084.1"/>
</dbReference>
<comment type="subcellular location">
    <subcellularLocation>
        <location evidence="1">Membrane</location>
        <topology evidence="1">Single-pass membrane protein</topology>
    </subcellularLocation>
</comment>
<dbReference type="InterPro" id="IPR050393">
    <property type="entry name" value="MFP_Efflux_Pump"/>
</dbReference>
<dbReference type="InterPro" id="IPR058624">
    <property type="entry name" value="MdtA-like_HH"/>
</dbReference>
<dbReference type="Gene3D" id="2.40.50.100">
    <property type="match status" value="1"/>
</dbReference>
<dbReference type="PANTHER" id="PTHR30367:SF6">
    <property type="entry name" value="SECRETION PROTEIN-RELATED"/>
    <property type="match status" value="1"/>
</dbReference>
<dbReference type="EMBL" id="PYMA01000012">
    <property type="protein sequence ID" value="PSW18202.1"/>
    <property type="molecule type" value="Genomic_DNA"/>
</dbReference>
<dbReference type="Pfam" id="PF25876">
    <property type="entry name" value="HH_MFP_RND"/>
    <property type="match status" value="1"/>
</dbReference>
<comment type="similarity">
    <text evidence="2">Belongs to the membrane fusion protein (MFP) (TC 8.A.1) family.</text>
</comment>
<comment type="caution">
    <text evidence="6">The sequence shown here is derived from an EMBL/GenBank/DDBJ whole genome shotgun (WGS) entry which is preliminary data.</text>
</comment>
<feature type="coiled-coil region" evidence="3">
    <location>
        <begin position="105"/>
        <end position="132"/>
    </location>
</feature>
<reference evidence="6 7" key="1">
    <citation type="submission" date="2018-01" db="EMBL/GenBank/DDBJ databases">
        <title>Whole genome sequencing of Histamine producing bacteria.</title>
        <authorList>
            <person name="Butler K."/>
        </authorList>
    </citation>
    <scope>NUCLEOTIDE SEQUENCE [LARGE SCALE GENOMIC DNA]</scope>
    <source>
        <strain evidence="6 7">DSM 100436</strain>
    </source>
</reference>
<name>A0A2T3NPQ8_9GAMM</name>
<proteinExistence type="inferred from homology"/>
<sequence>MNADKQFKLWMRTLIVLFIVLFAYVITADRHAPFTTEGRVQGYVVQIAPEVSGKITQVLVENNQRVSMGEPLFIIDDRKYQIALEKAQLSLQSAFEQEATLYSKKEAALANISRASANYEHANKEFKRLKTLSDREVISHSKLDDAIAQVRITKATLRAEKQNLKVIESQLGDAVGQSTPVLAAKNQVERAELDLANTVVVAPSNGVVTNLQLEEGTIANANAPLLTFVPSGSLWLTADFREKSVAAVTHDYAAWVTFDAYPGEIYTFNLNSRDFGVATAQQQPNGLLTQVESNNRWVRDAQRTRINLTSEASMPSALFVGSRATVVIFPEKSVFWTTMAKIQIKLASWLHFIY</sequence>
<feature type="domain" description="Multidrug resistance protein MdtA-like alpha-helical hairpin" evidence="4">
    <location>
        <begin position="108"/>
        <end position="165"/>
    </location>
</feature>